<feature type="compositionally biased region" description="Pro residues" evidence="1">
    <location>
        <begin position="78"/>
        <end position="90"/>
    </location>
</feature>
<evidence type="ECO:0000313" key="3">
    <source>
        <dbReference type="Proteomes" id="UP000536534"/>
    </source>
</evidence>
<feature type="region of interest" description="Disordered" evidence="1">
    <location>
        <begin position="20"/>
        <end position="52"/>
    </location>
</feature>
<dbReference type="Proteomes" id="UP000536534">
    <property type="component" value="Unassembled WGS sequence"/>
</dbReference>
<evidence type="ECO:0000256" key="1">
    <source>
        <dbReference type="SAM" id="MobiDB-lite"/>
    </source>
</evidence>
<evidence type="ECO:0000313" key="2">
    <source>
        <dbReference type="EMBL" id="NLF54704.1"/>
    </source>
</evidence>
<sequence length="165" mass="17651">MNRPPHDDDIERADALLDQADALLNRHRDDEPADTPAPPFGGKAVATGGDDDLPILTEVVEARARPGLAALEPAAAAEPPPATPELPPALPSALSPALRAALEREIAAAVEDWLVDQLPLIVDRQIDLLVERLRAETLDELRRGLAPAIAERVLHRLDPARPGQA</sequence>
<organism evidence="2 3">
    <name type="scientific">Thauera phenolivorans</name>
    <dbReference type="NCBI Taxonomy" id="1792543"/>
    <lineage>
        <taxon>Bacteria</taxon>
        <taxon>Pseudomonadati</taxon>
        <taxon>Pseudomonadota</taxon>
        <taxon>Betaproteobacteria</taxon>
        <taxon>Rhodocyclales</taxon>
        <taxon>Zoogloeaceae</taxon>
        <taxon>Thauera</taxon>
    </lineage>
</organism>
<gene>
    <name evidence="2" type="ORF">GX576_09990</name>
</gene>
<feature type="region of interest" description="Disordered" evidence="1">
    <location>
        <begin position="70"/>
        <end position="90"/>
    </location>
</feature>
<comment type="caution">
    <text evidence="2">The sequence shown here is derived from an EMBL/GenBank/DDBJ whole genome shotgun (WGS) entry which is preliminary data.</text>
</comment>
<name>A0A7X7R8J9_9RHOO</name>
<dbReference type="EMBL" id="JAAYYV010000257">
    <property type="protein sequence ID" value="NLF54704.1"/>
    <property type="molecule type" value="Genomic_DNA"/>
</dbReference>
<proteinExistence type="predicted"/>
<reference evidence="2 3" key="1">
    <citation type="journal article" date="2020" name="Biotechnol. Biofuels">
        <title>New insights from the biogas microbiome by comprehensive genome-resolved metagenomics of nearly 1600 species originating from multiple anaerobic digesters.</title>
        <authorList>
            <person name="Campanaro S."/>
            <person name="Treu L."/>
            <person name="Rodriguez-R L.M."/>
            <person name="Kovalovszki A."/>
            <person name="Ziels R.M."/>
            <person name="Maus I."/>
            <person name="Zhu X."/>
            <person name="Kougias P.G."/>
            <person name="Basile A."/>
            <person name="Luo G."/>
            <person name="Schluter A."/>
            <person name="Konstantinidis K.T."/>
            <person name="Angelidaki I."/>
        </authorList>
    </citation>
    <scope>NUCLEOTIDE SEQUENCE [LARGE SCALE GENOMIC DNA]</scope>
    <source>
        <strain evidence="2">AS06rmzACSIP_256</strain>
    </source>
</reference>
<evidence type="ECO:0008006" key="4">
    <source>
        <dbReference type="Google" id="ProtNLM"/>
    </source>
</evidence>
<dbReference type="AlphaFoldDB" id="A0A7X7R8J9"/>
<protein>
    <recommendedName>
        <fullName evidence="4">DUF2497 domain-containing protein</fullName>
    </recommendedName>
</protein>
<accession>A0A7X7R8J9</accession>